<feature type="domain" description="Gamma tubulin complex component C-terminal" evidence="6">
    <location>
        <begin position="468"/>
        <end position="785"/>
    </location>
</feature>
<evidence type="ECO:0000259" key="6">
    <source>
        <dbReference type="Pfam" id="PF04130"/>
    </source>
</evidence>
<dbReference type="GO" id="GO:0007020">
    <property type="term" value="P:microtubule nucleation"/>
    <property type="evidence" value="ECO:0007669"/>
    <property type="project" value="InterPro"/>
</dbReference>
<dbReference type="Proteomes" id="UP000828236">
    <property type="component" value="Unassembled WGS sequence"/>
</dbReference>
<dbReference type="GO" id="GO:0000278">
    <property type="term" value="P:mitotic cell cycle"/>
    <property type="evidence" value="ECO:0007669"/>
    <property type="project" value="TreeGrafter"/>
</dbReference>
<dbReference type="GO" id="GO:0051011">
    <property type="term" value="F:microtubule minus-end binding"/>
    <property type="evidence" value="ECO:0007669"/>
    <property type="project" value="TreeGrafter"/>
</dbReference>
<keyword evidence="5" id="KW-0206">Cytoskeleton</keyword>
<sequence>MSNLSSHSGAGTSGSGGHGNRSFNPEFDLLFSNLSTIDNEQISSSMSCQQLQHSYNPSDMLINNTYSTAINHHQQQQQQNYNMNFNAIREVLSMLNGLNVEMIKKNPNDLFMLLKYRSNSGQNSNPNNNHGQNDIHLDDACCQMIIRIGGIGKILLKILNYLNYYTTASKENSLFAYPMFDDGVTESKTLGNIKQYFVNSIHLEIKEYHYHLLMIESRFRQLRVHYSFALRRIMLWSTQWLEKFLFIIDLLKQCIDYKGISLLNQIYDHSRNGDHNVQKMARSILHQSLKPFIFIMFDWLLYGEINSEKIGQDFFICIKDKSNILAEFPQPHRKSKKSSDSNDEEKTETFEWKSYELNMAMLPSFMCQRQIQKIFSIGNAIRLLRYTIKDEYDQKMVNEIFSSSQIQINYDIIRKFLYKNIETISECDRFFFEHGLVEDFDLLLESYYDVINDEMFKVLQMNKIKAEFELLLAYVLIQRGDFYESLIDYLLPLFRKPATEVINTIANGNSTSNLHRIFNMFMINSKLIDMHKVYKIDSLLYNNFELNENLVFTFTKNVQMIAHHLGWDCFIVRYTFSKNVYRVMFDAQLIRYERLFRQLFYYKRVLYSIRKAQHQIIFYRRDYRPKHPSQTRMESRNVRLIPADMIKVIIHMLNTLHFLFFHMFGFSSRMYRYFGQQIDTLWSTMFEVKFCEPQKNVEKFVYAHEKFLRSIERVIFFGENIELLTAYAALNDSIIDFCESFCEMEFFPTIVRLMTNDGYNYRNHDQTLMNKSKPRNHQQQQQLLQRQGLSEQLFKLQFKITVNISKYRCCIRKFIQLLQQPLQSSSSSSKCASNFEFKYDLLTYQPCLDSLFRLFSFIRHQSPVPEADDDDDSSIEFY</sequence>
<evidence type="ECO:0000313" key="8">
    <source>
        <dbReference type="EMBL" id="KAH7636960.1"/>
    </source>
</evidence>
<evidence type="ECO:0000256" key="1">
    <source>
        <dbReference type="ARBA" id="ARBA00004245"/>
    </source>
</evidence>
<evidence type="ECO:0000256" key="3">
    <source>
        <dbReference type="ARBA" id="ARBA00022490"/>
    </source>
</evidence>
<comment type="similarity">
    <text evidence="2">Belongs to the TUBGCP family.</text>
</comment>
<dbReference type="Pfam" id="PF04130">
    <property type="entry name" value="GCP_C_terminal"/>
    <property type="match status" value="1"/>
</dbReference>
<dbReference type="OrthoDB" id="5860513at2759"/>
<dbReference type="GO" id="GO:0043015">
    <property type="term" value="F:gamma-tubulin binding"/>
    <property type="evidence" value="ECO:0007669"/>
    <property type="project" value="InterPro"/>
</dbReference>
<keyword evidence="4" id="KW-0493">Microtubule</keyword>
<dbReference type="EMBL" id="SDOV01000009">
    <property type="protein sequence ID" value="KAH7636960.1"/>
    <property type="molecule type" value="Genomic_DNA"/>
</dbReference>
<evidence type="ECO:0000313" key="10">
    <source>
        <dbReference type="Proteomes" id="UP000790347"/>
    </source>
</evidence>
<reference evidence="8" key="3">
    <citation type="journal article" date="2021" name="World Allergy Organ. J.">
        <title>Chromosome-level assembly of Dermatophagoides farinae genome and transcriptome reveals two novel allergens Der f 37 and Der f 39.</title>
        <authorList>
            <person name="Chen J."/>
            <person name="Cai Z."/>
            <person name="Fan D."/>
            <person name="Hu J."/>
            <person name="Hou Y."/>
            <person name="He Y."/>
            <person name="Zhang Z."/>
            <person name="Zhao Z."/>
            <person name="Gao P."/>
            <person name="Hu W."/>
            <person name="Sun J."/>
            <person name="Li J."/>
            <person name="Ji K."/>
        </authorList>
    </citation>
    <scope>NUCLEOTIDE SEQUENCE</scope>
    <source>
        <strain evidence="8">JKM2019</strain>
    </source>
</reference>
<dbReference type="Proteomes" id="UP000790347">
    <property type="component" value="Unassembled WGS sequence"/>
</dbReference>
<evidence type="ECO:0000256" key="2">
    <source>
        <dbReference type="ARBA" id="ARBA00010337"/>
    </source>
</evidence>
<dbReference type="InterPro" id="IPR040457">
    <property type="entry name" value="GCP_C"/>
</dbReference>
<dbReference type="GO" id="GO:0000922">
    <property type="term" value="C:spindle pole"/>
    <property type="evidence" value="ECO:0007669"/>
    <property type="project" value="InterPro"/>
</dbReference>
<dbReference type="GO" id="GO:0051225">
    <property type="term" value="P:spindle assembly"/>
    <property type="evidence" value="ECO:0007669"/>
    <property type="project" value="TreeGrafter"/>
</dbReference>
<evidence type="ECO:0000256" key="5">
    <source>
        <dbReference type="ARBA" id="ARBA00023212"/>
    </source>
</evidence>
<keyword evidence="3" id="KW-0963">Cytoplasm</keyword>
<reference evidence="9" key="1">
    <citation type="submission" date="2013-05" db="EMBL/GenBank/DDBJ databases">
        <authorList>
            <person name="Yim A.K.Y."/>
            <person name="Chan T.F."/>
            <person name="Ji K.M."/>
            <person name="Liu X.Y."/>
            <person name="Zhou J.W."/>
            <person name="Li R.Q."/>
            <person name="Yang K.Y."/>
            <person name="Li J."/>
            <person name="Li M."/>
            <person name="Law P.T.W."/>
            <person name="Wu Y.L."/>
            <person name="Cai Z.L."/>
            <person name="Qin H."/>
            <person name="Bao Y."/>
            <person name="Leung R.K.K."/>
            <person name="Ng P.K.S."/>
            <person name="Zou J."/>
            <person name="Zhong X.J."/>
            <person name="Ran P.X."/>
            <person name="Zhong N.S."/>
            <person name="Liu Z.G."/>
            <person name="Tsui S.K.W."/>
        </authorList>
    </citation>
    <scope>NUCLEOTIDE SEQUENCE</scope>
    <source>
        <strain evidence="9">Derf</strain>
        <tissue evidence="9">Whole organism</tissue>
    </source>
</reference>
<dbReference type="GO" id="GO:0005874">
    <property type="term" value="C:microtubule"/>
    <property type="evidence" value="ECO:0007669"/>
    <property type="project" value="UniProtKB-KW"/>
</dbReference>
<dbReference type="AlphaFoldDB" id="A0A922HUG2"/>
<dbReference type="GO" id="GO:0051321">
    <property type="term" value="P:meiotic cell cycle"/>
    <property type="evidence" value="ECO:0007669"/>
    <property type="project" value="TreeGrafter"/>
</dbReference>
<keyword evidence="10" id="KW-1185">Reference proteome</keyword>
<reference evidence="9" key="4">
    <citation type="journal article" date="2022" name="Res Sq">
        <title>Comparative Genomics Reveals Insights into the Divergent Evolution of Astigmatic Mites and Household Pest Adaptations.</title>
        <authorList>
            <person name="Xiong Q."/>
            <person name="Wan A.T.-Y."/>
            <person name="Liu X.-Y."/>
            <person name="Fung C.S.-H."/>
            <person name="Xiao X."/>
            <person name="Malainual N."/>
            <person name="Hou J."/>
            <person name="Wang L."/>
            <person name="Wang M."/>
            <person name="Yang K."/>
            <person name="Cui Y."/>
            <person name="Leung E."/>
            <person name="Nong W."/>
            <person name="Shin S.-K."/>
            <person name="Au S."/>
            <person name="Jeong K.Y."/>
            <person name="Chew F.T."/>
            <person name="Hui J."/>
            <person name="Leung T.F."/>
            <person name="Tungtrongchitr A."/>
            <person name="Zhong N."/>
            <person name="Liu Z."/>
            <person name="Tsui S."/>
        </authorList>
    </citation>
    <scope>NUCLEOTIDE SEQUENCE</scope>
    <source>
        <strain evidence="9">Derf</strain>
        <tissue evidence="9">Whole organism</tissue>
    </source>
</reference>
<dbReference type="InterPro" id="IPR007259">
    <property type="entry name" value="GCP"/>
</dbReference>
<protein>
    <submittedName>
        <fullName evidence="9">Gamma-tubulin complex component 3</fullName>
    </submittedName>
    <submittedName>
        <fullName evidence="8">Spc97-like protein</fullName>
    </submittedName>
</protein>
<dbReference type="EMBL" id="ASGP02000004">
    <property type="protein sequence ID" value="KAH9510704.1"/>
    <property type="molecule type" value="Genomic_DNA"/>
</dbReference>
<reference evidence="8" key="2">
    <citation type="submission" date="2020-06" db="EMBL/GenBank/DDBJ databases">
        <authorList>
            <person name="Ji K."/>
            <person name="Li J."/>
        </authorList>
    </citation>
    <scope>NUCLEOTIDE SEQUENCE</scope>
    <source>
        <strain evidence="8">JKM2019</strain>
        <tissue evidence="8">Whole body</tissue>
    </source>
</reference>
<evidence type="ECO:0000256" key="4">
    <source>
        <dbReference type="ARBA" id="ARBA00022701"/>
    </source>
</evidence>
<dbReference type="GO" id="GO:0000930">
    <property type="term" value="C:gamma-tubulin complex"/>
    <property type="evidence" value="ECO:0007669"/>
    <property type="project" value="TreeGrafter"/>
</dbReference>
<feature type="domain" description="Gamma tubulin complex component protein N-terminal" evidence="7">
    <location>
        <begin position="88"/>
        <end position="459"/>
    </location>
</feature>
<gene>
    <name evidence="9" type="primary">TUBGCP3_2</name>
    <name evidence="9" type="ORF">DERF_009213</name>
    <name evidence="8" type="ORF">HUG17_7166</name>
</gene>
<name>A0A922HUG2_DERFA</name>
<dbReference type="InterPro" id="IPR041470">
    <property type="entry name" value="GCP_N"/>
</dbReference>
<dbReference type="PANTHER" id="PTHR19302:SF14">
    <property type="entry name" value="GAMMA-TUBULIN COMPLEX COMPONENT 3"/>
    <property type="match status" value="1"/>
</dbReference>
<dbReference type="Gene3D" id="1.20.120.1900">
    <property type="entry name" value="Gamma-tubulin complex, C-terminal domain"/>
    <property type="match status" value="1"/>
</dbReference>
<dbReference type="PANTHER" id="PTHR19302">
    <property type="entry name" value="GAMMA TUBULIN COMPLEX PROTEIN"/>
    <property type="match status" value="1"/>
</dbReference>
<dbReference type="GO" id="GO:0031122">
    <property type="term" value="P:cytoplasmic microtubule organization"/>
    <property type="evidence" value="ECO:0007669"/>
    <property type="project" value="TreeGrafter"/>
</dbReference>
<organism evidence="9 10">
    <name type="scientific">Dermatophagoides farinae</name>
    <name type="common">American house dust mite</name>
    <dbReference type="NCBI Taxonomy" id="6954"/>
    <lineage>
        <taxon>Eukaryota</taxon>
        <taxon>Metazoa</taxon>
        <taxon>Ecdysozoa</taxon>
        <taxon>Arthropoda</taxon>
        <taxon>Chelicerata</taxon>
        <taxon>Arachnida</taxon>
        <taxon>Acari</taxon>
        <taxon>Acariformes</taxon>
        <taxon>Sarcoptiformes</taxon>
        <taxon>Astigmata</taxon>
        <taxon>Psoroptidia</taxon>
        <taxon>Analgoidea</taxon>
        <taxon>Pyroglyphidae</taxon>
        <taxon>Dermatophagoidinae</taxon>
        <taxon>Dermatophagoides</taxon>
    </lineage>
</organism>
<comment type="caution">
    <text evidence="9">The sequence shown here is derived from an EMBL/GenBank/DDBJ whole genome shotgun (WGS) entry which is preliminary data.</text>
</comment>
<proteinExistence type="inferred from homology"/>
<accession>A0A922HUG2</accession>
<comment type="subcellular location">
    <subcellularLocation>
        <location evidence="1">Cytoplasm</location>
        <location evidence="1">Cytoskeleton</location>
    </subcellularLocation>
</comment>
<evidence type="ECO:0000259" key="7">
    <source>
        <dbReference type="Pfam" id="PF17681"/>
    </source>
</evidence>
<dbReference type="Pfam" id="PF17681">
    <property type="entry name" value="GCP_N_terminal"/>
    <property type="match status" value="1"/>
</dbReference>
<evidence type="ECO:0000313" key="9">
    <source>
        <dbReference type="EMBL" id="KAH9510704.1"/>
    </source>
</evidence>
<dbReference type="InterPro" id="IPR042241">
    <property type="entry name" value="GCP_C_sf"/>
</dbReference>